<dbReference type="InterPro" id="IPR049063">
    <property type="entry name" value="T6PP_C"/>
</dbReference>
<evidence type="ECO:0000313" key="4">
    <source>
        <dbReference type="Proteomes" id="UP000181901"/>
    </source>
</evidence>
<dbReference type="Gene3D" id="3.40.50.1000">
    <property type="entry name" value="HAD superfamily/HAD-like"/>
    <property type="match status" value="1"/>
</dbReference>
<dbReference type="Gene3D" id="3.30.70.3080">
    <property type="match status" value="1"/>
</dbReference>
<dbReference type="InterPro" id="IPR023214">
    <property type="entry name" value="HAD_sf"/>
</dbReference>
<proteinExistence type="predicted"/>
<accession>A0A1J5N326</accession>
<dbReference type="InterPro" id="IPR041064">
    <property type="entry name" value="T6PP_helical"/>
</dbReference>
<dbReference type="RefSeq" id="WP_071544763.1">
    <property type="nucleotide sequence ID" value="NZ_LKAQ01000004.1"/>
</dbReference>
<dbReference type="Proteomes" id="UP000181901">
    <property type="component" value="Unassembled WGS sequence"/>
</dbReference>
<comment type="caution">
    <text evidence="3">The sequence shown here is derived from an EMBL/GenBank/DDBJ whole genome shotgun (WGS) entry which is preliminary data.</text>
</comment>
<sequence length="398" mass="43317">MAGIDQVELKTLKDFYALMAASRDIRKRAAAAILDGETVDGDIPKSLSNLLESLEAVPEEEGGKRLGLGGGRTITLDMGYEIDETRKDLFYLEEGEETFLEMLADFHPGFGEYVENGRELLRGADLDSLVTDRDGTVNNYCARYLTSIQSIYNAVFLTRFARTHVDRPVILTSAPLDGLIEISVNPDGEFYYAASKGRECLDRDGRIRRLEITPDKQAAINALNARLSELTSRPAYEKFTLIGSGLQFKFGQSTVARQDIGGSIDKAESEAFLATLEALAAELDPDGRNFRIEDTGLDVEIILTVETEGEGLKDFDKGDGVKFLDQELGLGMADGVGLICGDTGSDVPMLEAALSLSPQTRAIFVTRKQELAQRVTGLTGAALIVPEPDMLVTILGTL</sequence>
<dbReference type="AlphaFoldDB" id="A0A1J5N326"/>
<keyword evidence="4" id="KW-1185">Reference proteome</keyword>
<dbReference type="Pfam" id="PF18572">
    <property type="entry name" value="T6PP_N"/>
    <property type="match status" value="1"/>
</dbReference>
<gene>
    <name evidence="3" type="ORF">BerOc1_01140</name>
</gene>
<dbReference type="Pfam" id="PF21141">
    <property type="entry name" value="T6PP_C"/>
    <property type="match status" value="1"/>
</dbReference>
<dbReference type="OrthoDB" id="5469328at2"/>
<feature type="domain" description="Trehalose-6-phosphate phosphatase C-terminal" evidence="2">
    <location>
        <begin position="129"/>
        <end position="391"/>
    </location>
</feature>
<evidence type="ECO:0000259" key="1">
    <source>
        <dbReference type="Pfam" id="PF18572"/>
    </source>
</evidence>
<dbReference type="EMBL" id="LKAQ01000004">
    <property type="protein sequence ID" value="OIQ49216.1"/>
    <property type="molecule type" value="Genomic_DNA"/>
</dbReference>
<dbReference type="Gene3D" id="1.20.58.1800">
    <property type="match status" value="1"/>
</dbReference>
<feature type="domain" description="Trehalose-6-phosphate phosphatase helical bundle" evidence="1">
    <location>
        <begin position="11"/>
        <end position="103"/>
    </location>
</feature>
<evidence type="ECO:0000313" key="3">
    <source>
        <dbReference type="EMBL" id="OIQ49216.1"/>
    </source>
</evidence>
<protein>
    <submittedName>
        <fullName evidence="3">Uncharacterized protein</fullName>
    </submittedName>
</protein>
<evidence type="ECO:0000259" key="2">
    <source>
        <dbReference type="Pfam" id="PF21141"/>
    </source>
</evidence>
<reference evidence="3 4" key="1">
    <citation type="submission" date="2015-09" db="EMBL/GenBank/DDBJ databases">
        <title>Genome of Desulfovibrio dechloracetivorans BerOc1, a mercury methylating strain isolated from highly hydrocarbons and metals contaminated coastal sediments.</title>
        <authorList>
            <person name="Goni Urriza M."/>
            <person name="Gassie C."/>
            <person name="Bouchez O."/>
            <person name="Klopp C."/>
            <person name="Ranchou-Peyruse A."/>
            <person name="Remy G."/>
        </authorList>
    </citation>
    <scope>NUCLEOTIDE SEQUENCE [LARGE SCALE GENOMIC DNA]</scope>
    <source>
        <strain evidence="3 4">BerOc1</strain>
    </source>
</reference>
<dbReference type="InterPro" id="IPR036412">
    <property type="entry name" value="HAD-like_sf"/>
</dbReference>
<dbReference type="SUPFAM" id="SSF56784">
    <property type="entry name" value="HAD-like"/>
    <property type="match status" value="1"/>
</dbReference>
<name>A0A1J5N326_9BACT</name>
<organism evidence="3 4">
    <name type="scientific">Pseudodesulfovibrio hydrargyri</name>
    <dbReference type="NCBI Taxonomy" id="2125990"/>
    <lineage>
        <taxon>Bacteria</taxon>
        <taxon>Pseudomonadati</taxon>
        <taxon>Thermodesulfobacteriota</taxon>
        <taxon>Desulfovibrionia</taxon>
        <taxon>Desulfovibrionales</taxon>
        <taxon>Desulfovibrionaceae</taxon>
    </lineage>
</organism>